<reference evidence="3" key="1">
    <citation type="journal article" date="2023" name="Commun. Biol.">
        <title>Genome analysis of Parmales, the sister group of diatoms, reveals the evolutionary specialization of diatoms from phago-mixotrophs to photoautotrophs.</title>
        <authorList>
            <person name="Ban H."/>
            <person name="Sato S."/>
            <person name="Yoshikawa S."/>
            <person name="Yamada K."/>
            <person name="Nakamura Y."/>
            <person name="Ichinomiya M."/>
            <person name="Sato N."/>
            <person name="Blanc-Mathieu R."/>
            <person name="Endo H."/>
            <person name="Kuwata A."/>
            <person name="Ogata H."/>
        </authorList>
    </citation>
    <scope>NUCLEOTIDE SEQUENCE [LARGE SCALE GENOMIC DNA]</scope>
</reference>
<name>A0A9W7L101_9STRA</name>
<proteinExistence type="predicted"/>
<evidence type="ECO:0000313" key="3">
    <source>
        <dbReference type="Proteomes" id="UP001165065"/>
    </source>
</evidence>
<keyword evidence="1" id="KW-0812">Transmembrane</keyword>
<sequence>MPESKKLTLEEKMASWEATDSEKRAATLGGMIPGGKSGDGFDVGLWLLFPFIVGFSLLLAAFPFIMDGIDTSSVGPPPME</sequence>
<evidence type="ECO:0000313" key="2">
    <source>
        <dbReference type="EMBL" id="GMI20446.1"/>
    </source>
</evidence>
<dbReference type="AlphaFoldDB" id="A0A9W7L101"/>
<keyword evidence="3" id="KW-1185">Reference proteome</keyword>
<dbReference type="OrthoDB" id="45833at2759"/>
<protein>
    <submittedName>
        <fullName evidence="2">Uncharacterized protein</fullName>
    </submittedName>
</protein>
<dbReference type="Proteomes" id="UP001165065">
    <property type="component" value="Unassembled WGS sequence"/>
</dbReference>
<evidence type="ECO:0000256" key="1">
    <source>
        <dbReference type="SAM" id="Phobius"/>
    </source>
</evidence>
<comment type="caution">
    <text evidence="2">The sequence shown here is derived from an EMBL/GenBank/DDBJ whole genome shotgun (WGS) entry which is preliminary data.</text>
</comment>
<keyword evidence="1" id="KW-1133">Transmembrane helix</keyword>
<accession>A0A9W7L101</accession>
<gene>
    <name evidence="2" type="ORF">TrCOL_g12290</name>
</gene>
<organism evidence="2 3">
    <name type="scientific">Triparma columacea</name>
    <dbReference type="NCBI Taxonomy" id="722753"/>
    <lineage>
        <taxon>Eukaryota</taxon>
        <taxon>Sar</taxon>
        <taxon>Stramenopiles</taxon>
        <taxon>Ochrophyta</taxon>
        <taxon>Bolidophyceae</taxon>
        <taxon>Parmales</taxon>
        <taxon>Triparmaceae</taxon>
        <taxon>Triparma</taxon>
    </lineage>
</organism>
<feature type="transmembrane region" description="Helical" evidence="1">
    <location>
        <begin position="43"/>
        <end position="65"/>
    </location>
</feature>
<keyword evidence="1" id="KW-0472">Membrane</keyword>
<dbReference type="EMBL" id="BRYA01000510">
    <property type="protein sequence ID" value="GMI20446.1"/>
    <property type="molecule type" value="Genomic_DNA"/>
</dbReference>